<gene>
    <name evidence="1" type="ORF">SPELUC_LOCUS6437</name>
</gene>
<protein>
    <submittedName>
        <fullName evidence="1">8057_t:CDS:1</fullName>
    </submittedName>
</protein>
<feature type="non-terminal residue" evidence="1">
    <location>
        <position position="1"/>
    </location>
</feature>
<evidence type="ECO:0000313" key="2">
    <source>
        <dbReference type="Proteomes" id="UP000789366"/>
    </source>
</evidence>
<keyword evidence="2" id="KW-1185">Reference proteome</keyword>
<dbReference type="Proteomes" id="UP000789366">
    <property type="component" value="Unassembled WGS sequence"/>
</dbReference>
<reference evidence="1" key="1">
    <citation type="submission" date="2021-06" db="EMBL/GenBank/DDBJ databases">
        <authorList>
            <person name="Kallberg Y."/>
            <person name="Tangrot J."/>
            <person name="Rosling A."/>
        </authorList>
    </citation>
    <scope>NUCLEOTIDE SEQUENCE</scope>
    <source>
        <strain evidence="1">28 12/20/2015</strain>
    </source>
</reference>
<sequence>FYEGWKMTLVVCCLIPIVLITSSVLNKFSAIFMKRSLNHYSDAGTIAEEAISTIRTVVAFGSQKKLSTIYDSHLKSAKKEGVKRSLLDGLFLGVTSMTTYAIYALAFWYGSTLILSAEMTPGTVVNVLFAVLVGSLSLICITPDLQIFSSAASAGAKIFETIDRIPSIDIDSNSGDTPENVIGHIQLQNVSFIYPSRPEVKILNNISLNIEPGTTVALVGSSGSGKSTIISILLRFYDTISGQVLLDDQDINSLNLVWLRRQIGLVGQEPVLFNTTVAGNVALGLTGSVYENIDDAKKREMIENACKMANAHDFIMNLPDKYETNVGERGFLLSGGQKQRIAIARAIIKDPKILLLDEATSALDAQSEDVVQDALNNASKGRTTIVIAHRLSTIRNANKIVVLERGIIVEMGTHDQLMTKKGAYFKLVDAQKLQRNMSIKRNMSVKRSFSIKRVFPIKRSLSIKRSASIKRDKDDLEAAEPDFDYTTWQLIKKITSINTGPELILIFIGLLSATINGAIYSVFAISFAHVLQAFSQTSDRLRHDVIFWSLILVVIAAGTMLTNIIQGVIFGISGERFSKRIRSKSFASILRQDIAFFDDKENSIGVLTSKLSLDATHVNGLSGATLGIILQIAATIIACIIVSFVVGWKMTLVCLCCVPLLIGSGALRIKLLARFQKKTKKAYEDSAKLACESVANIRTVASLTREEEICQIYHNLLEKPLRQGVKNAFWPSISFAFAHCTEFLTFALAFWYGSRLFMNGDYDLQRMFVIFAAIIFGSASSVRIFTYAPEIVKAKSAANSIINLIEKVPVIDSWSSNGKKINQIQGHIKFSDVHFHYPIHPHVPVLRGLNLEIKPGQYAALVGPSGCGKSTTINLLERFYQLTSGIIMIDGIDISTMNVNNLREHIALVSQEPPLYNMTIKENIIFGCRSEQIPTNEDIVRVCREANIHDFIIGLPEGYDTYVGGKGAQLSGGQKQRIAIARALIRNSKILLLDEATSALDPETEKVIQNSLDTAARGRTTLAIAHRLSTTQHADVIFVIKDGKVDEQGTHKQLLERKGIYYKMVQDQLLRNN</sequence>
<accession>A0ACA9ME92</accession>
<organism evidence="1 2">
    <name type="scientific">Cetraspora pellucida</name>
    <dbReference type="NCBI Taxonomy" id="1433469"/>
    <lineage>
        <taxon>Eukaryota</taxon>
        <taxon>Fungi</taxon>
        <taxon>Fungi incertae sedis</taxon>
        <taxon>Mucoromycota</taxon>
        <taxon>Glomeromycotina</taxon>
        <taxon>Glomeromycetes</taxon>
        <taxon>Diversisporales</taxon>
        <taxon>Gigasporaceae</taxon>
        <taxon>Cetraspora</taxon>
    </lineage>
</organism>
<evidence type="ECO:0000313" key="1">
    <source>
        <dbReference type="EMBL" id="CAG8582956.1"/>
    </source>
</evidence>
<comment type="caution">
    <text evidence="1">The sequence shown here is derived from an EMBL/GenBank/DDBJ whole genome shotgun (WGS) entry which is preliminary data.</text>
</comment>
<proteinExistence type="predicted"/>
<dbReference type="EMBL" id="CAJVPW010007616">
    <property type="protein sequence ID" value="CAG8582956.1"/>
    <property type="molecule type" value="Genomic_DNA"/>
</dbReference>
<name>A0ACA9ME92_9GLOM</name>